<organism evidence="4">
    <name type="scientific">uncultured Thermomicrobiales bacterium</name>
    <dbReference type="NCBI Taxonomy" id="1645740"/>
    <lineage>
        <taxon>Bacteria</taxon>
        <taxon>Pseudomonadati</taxon>
        <taxon>Thermomicrobiota</taxon>
        <taxon>Thermomicrobia</taxon>
        <taxon>Thermomicrobiales</taxon>
        <taxon>environmental samples</taxon>
    </lineage>
</organism>
<dbReference type="InterPro" id="IPR036264">
    <property type="entry name" value="Bact_exopeptidase_dim_dom"/>
</dbReference>
<evidence type="ECO:0000259" key="3">
    <source>
        <dbReference type="Pfam" id="PF07687"/>
    </source>
</evidence>
<dbReference type="GO" id="GO:0008777">
    <property type="term" value="F:acetylornithine deacetylase activity"/>
    <property type="evidence" value="ECO:0007669"/>
    <property type="project" value="UniProtKB-EC"/>
</dbReference>
<keyword evidence="1" id="KW-0479">Metal-binding</keyword>
<dbReference type="Pfam" id="PF01546">
    <property type="entry name" value="Peptidase_M20"/>
    <property type="match status" value="1"/>
</dbReference>
<dbReference type="Pfam" id="PF07687">
    <property type="entry name" value="M20_dimer"/>
    <property type="match status" value="1"/>
</dbReference>
<dbReference type="AlphaFoldDB" id="A0A6J4VC87"/>
<evidence type="ECO:0000256" key="2">
    <source>
        <dbReference type="ARBA" id="ARBA00022801"/>
    </source>
</evidence>
<dbReference type="InterPro" id="IPR002933">
    <property type="entry name" value="Peptidase_M20"/>
</dbReference>
<dbReference type="EC" id="3.5.1.16" evidence="4"/>
<evidence type="ECO:0000256" key="1">
    <source>
        <dbReference type="ARBA" id="ARBA00022723"/>
    </source>
</evidence>
<dbReference type="InterPro" id="IPR011650">
    <property type="entry name" value="Peptidase_M20_dimer"/>
</dbReference>
<name>A0A6J4VC87_9BACT</name>
<gene>
    <name evidence="4" type="ORF">AVDCRST_MAG18-2454</name>
</gene>
<dbReference type="Gene3D" id="3.40.630.10">
    <property type="entry name" value="Zn peptidases"/>
    <property type="match status" value="1"/>
</dbReference>
<dbReference type="Gene3D" id="3.30.70.360">
    <property type="match status" value="1"/>
</dbReference>
<dbReference type="SUPFAM" id="SSF55031">
    <property type="entry name" value="Bacterial exopeptidase dimerisation domain"/>
    <property type="match status" value="1"/>
</dbReference>
<dbReference type="EMBL" id="CADCWN010000188">
    <property type="protein sequence ID" value="CAA9575109.1"/>
    <property type="molecule type" value="Genomic_DNA"/>
</dbReference>
<dbReference type="InterPro" id="IPR050072">
    <property type="entry name" value="Peptidase_M20A"/>
</dbReference>
<protein>
    <submittedName>
        <fullName evidence="4">Acetylornithine deacetylase</fullName>
        <ecNumber evidence="4">3.5.1.16</ecNumber>
    </submittedName>
</protein>
<keyword evidence="2 4" id="KW-0378">Hydrolase</keyword>
<accession>A0A6J4VC87</accession>
<feature type="domain" description="Peptidase M20 dimerisation" evidence="3">
    <location>
        <begin position="206"/>
        <end position="320"/>
    </location>
</feature>
<reference evidence="4" key="1">
    <citation type="submission" date="2020-02" db="EMBL/GenBank/DDBJ databases">
        <authorList>
            <person name="Meier V. D."/>
        </authorList>
    </citation>
    <scope>NUCLEOTIDE SEQUENCE</scope>
    <source>
        <strain evidence="4">AVDCRST_MAG18</strain>
    </source>
</reference>
<evidence type="ECO:0000313" key="4">
    <source>
        <dbReference type="EMBL" id="CAA9575109.1"/>
    </source>
</evidence>
<dbReference type="PANTHER" id="PTHR43808:SF32">
    <property type="entry name" value="ARGE_DAPE-RELATED DEACYLASE"/>
    <property type="match status" value="1"/>
</dbReference>
<proteinExistence type="predicted"/>
<dbReference type="SUPFAM" id="SSF53187">
    <property type="entry name" value="Zn-dependent exopeptidases"/>
    <property type="match status" value="1"/>
</dbReference>
<dbReference type="PANTHER" id="PTHR43808">
    <property type="entry name" value="ACETYLORNITHINE DEACETYLASE"/>
    <property type="match status" value="1"/>
</dbReference>
<sequence length="434" mass="47253">MATEVSKTGGTIDWDAVFALVEAKEGALIERLRRIIRVDNCIPPGKNYDTLVDLLEPQFKQYGFATERVVIPEELWRAIPLPLEGERVNLVAKKGSGKPPLTIYAHMDTVPIEEGWDYDPFGAELHDGRVYGRGVADMKGTIASLLTAAEIMDELGLEPVWDLVACLCTDEEIGVYPGIWHLAKEGYVVAPVLCMEGSQDPVLRLGSNGAVDVTITVKGRSCHSGANYLGVNAIEEAVPVMVELLALKGQVEARRSALPLAPAPGAPDHLRPMFNLDIIHAGVKSNIVPATCTLVVNRRFIPEERYEDVEREVREAVDRGMEKSRALDVEVSFMKAYPAYHQSADHPLAHKLVSIMKHLHGYSDADFVRTGSGGSTDMANVAETLGTDQIATVGLGRMGESKAHGANESVRLSDAKVHVKELLYLFCAPEIAPA</sequence>
<dbReference type="GO" id="GO:0046872">
    <property type="term" value="F:metal ion binding"/>
    <property type="evidence" value="ECO:0007669"/>
    <property type="project" value="UniProtKB-KW"/>
</dbReference>